<evidence type="ECO:0000256" key="1">
    <source>
        <dbReference type="SAM" id="MobiDB-lite"/>
    </source>
</evidence>
<dbReference type="Proteomes" id="UP001172159">
    <property type="component" value="Unassembled WGS sequence"/>
</dbReference>
<accession>A0AA40ET61</accession>
<comment type="caution">
    <text evidence="2">The sequence shown here is derived from an EMBL/GenBank/DDBJ whole genome shotgun (WGS) entry which is preliminary data.</text>
</comment>
<feature type="compositionally biased region" description="Low complexity" evidence="1">
    <location>
        <begin position="344"/>
        <end position="356"/>
    </location>
</feature>
<sequence length="365" mass="39307">MECRTHRRISELEAYDLMIKGFSPNYKGNPDLDRNRSATIPEDQNCSLFLVGLPPNITTHELLEGVRDIGRVYATHINPPEPDKGHELSAAKLVFFERKAAERFHHLATTTGFRLPSYPSLQHHIRVTWNRIRSAEADATGQKSRVLLISGPPSIVNEEHLCAYFDKKLIYQVDEIILKGDRALIEFRFGSYRCQSEAARMALVREFREYGVLCEFGKDPCDRQDKEKGVEDKKEGGMMIEQGVGEGEGENVVSPALTVTAESYRQGNTNVGGSGGDGGLVGGGVAGAGAGGGGLLSHPYSYFRYEAGEMPPQQQGGGGGGGVGGVGSVFTPGAGAHQTATTPAGSFFQSQAQSGSVRGLWDDAA</sequence>
<dbReference type="AlphaFoldDB" id="A0AA40ET61"/>
<evidence type="ECO:0008006" key="4">
    <source>
        <dbReference type="Google" id="ProtNLM"/>
    </source>
</evidence>
<evidence type="ECO:0000313" key="3">
    <source>
        <dbReference type="Proteomes" id="UP001172159"/>
    </source>
</evidence>
<protein>
    <recommendedName>
        <fullName evidence="4">RRM domain-containing protein</fullName>
    </recommendedName>
</protein>
<proteinExistence type="predicted"/>
<feature type="region of interest" description="Disordered" evidence="1">
    <location>
        <begin position="311"/>
        <end position="365"/>
    </location>
</feature>
<gene>
    <name evidence="2" type="ORF">B0T21DRAFT_326029</name>
</gene>
<keyword evidence="3" id="KW-1185">Reference proteome</keyword>
<feature type="compositionally biased region" description="Gly residues" evidence="1">
    <location>
        <begin position="315"/>
        <end position="327"/>
    </location>
</feature>
<organism evidence="2 3">
    <name type="scientific">Apiosordaria backusii</name>
    <dbReference type="NCBI Taxonomy" id="314023"/>
    <lineage>
        <taxon>Eukaryota</taxon>
        <taxon>Fungi</taxon>
        <taxon>Dikarya</taxon>
        <taxon>Ascomycota</taxon>
        <taxon>Pezizomycotina</taxon>
        <taxon>Sordariomycetes</taxon>
        <taxon>Sordariomycetidae</taxon>
        <taxon>Sordariales</taxon>
        <taxon>Lasiosphaeriaceae</taxon>
        <taxon>Apiosordaria</taxon>
    </lineage>
</organism>
<dbReference type="EMBL" id="JAUKTV010000002">
    <property type="protein sequence ID" value="KAK0745013.1"/>
    <property type="molecule type" value="Genomic_DNA"/>
</dbReference>
<evidence type="ECO:0000313" key="2">
    <source>
        <dbReference type="EMBL" id="KAK0745013.1"/>
    </source>
</evidence>
<name>A0AA40ET61_9PEZI</name>
<reference evidence="2" key="1">
    <citation type="submission" date="2023-06" db="EMBL/GenBank/DDBJ databases">
        <title>Genome-scale phylogeny and comparative genomics of the fungal order Sordariales.</title>
        <authorList>
            <consortium name="Lawrence Berkeley National Laboratory"/>
            <person name="Hensen N."/>
            <person name="Bonometti L."/>
            <person name="Westerberg I."/>
            <person name="Brannstrom I.O."/>
            <person name="Guillou S."/>
            <person name="Cros-Aarteil S."/>
            <person name="Calhoun S."/>
            <person name="Haridas S."/>
            <person name="Kuo A."/>
            <person name="Mondo S."/>
            <person name="Pangilinan J."/>
            <person name="Riley R."/>
            <person name="Labutti K."/>
            <person name="Andreopoulos B."/>
            <person name="Lipzen A."/>
            <person name="Chen C."/>
            <person name="Yanf M."/>
            <person name="Daum C."/>
            <person name="Ng V."/>
            <person name="Clum A."/>
            <person name="Steindorff A."/>
            <person name="Ohm R."/>
            <person name="Martin F."/>
            <person name="Silar P."/>
            <person name="Natvig D."/>
            <person name="Lalanne C."/>
            <person name="Gautier V."/>
            <person name="Ament-Velasquez S.L."/>
            <person name="Kruys A."/>
            <person name="Hutchinson M.I."/>
            <person name="Powell A.J."/>
            <person name="Barry K."/>
            <person name="Miller A.N."/>
            <person name="Grigoriev I.V."/>
            <person name="Debuchy R."/>
            <person name="Gladieux P."/>
            <person name="Thoren M.H."/>
            <person name="Johannesson H."/>
        </authorList>
    </citation>
    <scope>NUCLEOTIDE SEQUENCE</scope>
    <source>
        <strain evidence="2">CBS 540.89</strain>
    </source>
</reference>